<keyword evidence="5 8" id="KW-0067">ATP-binding</keyword>
<proteinExistence type="inferred from homology"/>
<feature type="domain" description="ABC transporter" evidence="7">
    <location>
        <begin position="37"/>
        <end position="267"/>
    </location>
</feature>
<dbReference type="GO" id="GO:0005524">
    <property type="term" value="F:ATP binding"/>
    <property type="evidence" value="ECO:0007669"/>
    <property type="project" value="UniProtKB-KW"/>
</dbReference>
<evidence type="ECO:0000313" key="9">
    <source>
        <dbReference type="Proteomes" id="UP000269591"/>
    </source>
</evidence>
<evidence type="ECO:0000256" key="2">
    <source>
        <dbReference type="ARBA" id="ARBA00005417"/>
    </source>
</evidence>
<dbReference type="PROSITE" id="PS50893">
    <property type="entry name" value="ABC_TRANSPORTER_2"/>
    <property type="match status" value="1"/>
</dbReference>
<dbReference type="EMBL" id="QIBX01000026">
    <property type="protein sequence ID" value="RNL37550.1"/>
    <property type="molecule type" value="Genomic_DNA"/>
</dbReference>
<accession>A0A3N0ASD7</accession>
<reference evidence="9" key="1">
    <citation type="submission" date="2018-05" db="EMBL/GenBank/DDBJ databases">
        <title>Genome Sequencing of selected type strains of the family Eggerthellaceae.</title>
        <authorList>
            <person name="Danylec N."/>
            <person name="Stoll D.A."/>
            <person name="Doetsch A."/>
            <person name="Huch M."/>
        </authorList>
    </citation>
    <scope>NUCLEOTIDE SEQUENCE [LARGE SCALE GENOMIC DNA]</scope>
    <source>
        <strain evidence="9">DSM 24851</strain>
    </source>
</reference>
<organism evidence="8 9">
    <name type="scientific">Slackia equolifaciens</name>
    <dbReference type="NCBI Taxonomy" id="498718"/>
    <lineage>
        <taxon>Bacteria</taxon>
        <taxon>Bacillati</taxon>
        <taxon>Actinomycetota</taxon>
        <taxon>Coriobacteriia</taxon>
        <taxon>Eggerthellales</taxon>
        <taxon>Eggerthellaceae</taxon>
        <taxon>Slackia</taxon>
    </lineage>
</organism>
<dbReference type="InterPro" id="IPR050763">
    <property type="entry name" value="ABC_transporter_ATP-binding"/>
</dbReference>
<gene>
    <name evidence="8" type="ORF">DMP06_10715</name>
</gene>
<keyword evidence="9" id="KW-1185">Reference proteome</keyword>
<keyword evidence="6" id="KW-0046">Antibiotic resistance</keyword>
<comment type="caution">
    <text evidence="8">The sequence shown here is derived from an EMBL/GenBank/DDBJ whole genome shotgun (WGS) entry which is preliminary data.</text>
</comment>
<evidence type="ECO:0000256" key="3">
    <source>
        <dbReference type="ARBA" id="ARBA00022448"/>
    </source>
</evidence>
<evidence type="ECO:0000256" key="5">
    <source>
        <dbReference type="ARBA" id="ARBA00022840"/>
    </source>
</evidence>
<evidence type="ECO:0000259" key="7">
    <source>
        <dbReference type="PROSITE" id="PS50893"/>
    </source>
</evidence>
<dbReference type="InterPro" id="IPR003439">
    <property type="entry name" value="ABC_transporter-like_ATP-bd"/>
</dbReference>
<protein>
    <submittedName>
        <fullName evidence="8">ABC transporter ATP-binding protein</fullName>
    </submittedName>
</protein>
<dbReference type="GO" id="GO:0046677">
    <property type="term" value="P:response to antibiotic"/>
    <property type="evidence" value="ECO:0007669"/>
    <property type="project" value="UniProtKB-KW"/>
</dbReference>
<evidence type="ECO:0000313" key="8">
    <source>
        <dbReference type="EMBL" id="RNL37550.1"/>
    </source>
</evidence>
<dbReference type="PANTHER" id="PTHR42711">
    <property type="entry name" value="ABC TRANSPORTER ATP-BINDING PROTEIN"/>
    <property type="match status" value="1"/>
</dbReference>
<name>A0A3N0ASD7_9ACTN</name>
<dbReference type="InterPro" id="IPR027417">
    <property type="entry name" value="P-loop_NTPase"/>
</dbReference>
<dbReference type="Pfam" id="PF00005">
    <property type="entry name" value="ABC_tran"/>
    <property type="match status" value="1"/>
</dbReference>
<evidence type="ECO:0000256" key="6">
    <source>
        <dbReference type="ARBA" id="ARBA00023251"/>
    </source>
</evidence>
<keyword evidence="4" id="KW-0547">Nucleotide-binding</keyword>
<evidence type="ECO:0000256" key="1">
    <source>
        <dbReference type="ARBA" id="ARBA00004202"/>
    </source>
</evidence>
<dbReference type="InterPro" id="IPR017871">
    <property type="entry name" value="ABC_transporter-like_CS"/>
</dbReference>
<dbReference type="Gene3D" id="3.40.50.300">
    <property type="entry name" value="P-loop containing nucleotide triphosphate hydrolases"/>
    <property type="match status" value="1"/>
</dbReference>
<dbReference type="SMART" id="SM00382">
    <property type="entry name" value="AAA"/>
    <property type="match status" value="1"/>
</dbReference>
<evidence type="ECO:0000256" key="4">
    <source>
        <dbReference type="ARBA" id="ARBA00022741"/>
    </source>
</evidence>
<dbReference type="AlphaFoldDB" id="A0A3N0ASD7"/>
<dbReference type="GO" id="GO:0005886">
    <property type="term" value="C:plasma membrane"/>
    <property type="evidence" value="ECO:0007669"/>
    <property type="project" value="UniProtKB-SubCell"/>
</dbReference>
<comment type="subcellular location">
    <subcellularLocation>
        <location evidence="1">Cell membrane</location>
        <topology evidence="1">Peripheral membrane protein</topology>
    </subcellularLocation>
</comment>
<dbReference type="PANTHER" id="PTHR42711:SF5">
    <property type="entry name" value="ABC TRANSPORTER ATP-BINDING PROTEIN NATA"/>
    <property type="match status" value="1"/>
</dbReference>
<dbReference type="GO" id="GO:0016887">
    <property type="term" value="F:ATP hydrolysis activity"/>
    <property type="evidence" value="ECO:0007669"/>
    <property type="project" value="InterPro"/>
</dbReference>
<dbReference type="SUPFAM" id="SSF52540">
    <property type="entry name" value="P-loop containing nucleoside triphosphate hydrolases"/>
    <property type="match status" value="1"/>
</dbReference>
<sequence length="340" mass="37331">MNRWFYSLGCLGIIKLSNICWVLYIEKGVAMGKGSVIALDAVTKVLGKKARIENLSFLCEPGKVYGLLGPNGAGKTTLMNLITGLYRPTSGMVRVLGLDPVRDARKVRREIGLVPQETSLYPELSALENLRFHAALYLNDSRAAARRIEEVLELVDLSDRAKDPVGAYSGGMKRRLALGRAMLANPRILLLDEPTLGVDVQGTHRIWDYVRRFKDEGRTVLISTNVMAEADALADEILLLDHGRKVRFGTPKTLKAEAGTTVVRIFPAPDSRFDESALRERLGDFSFDGEVIVVEAPGGEADLARILGLAEGVVRLAGVELRRPTLDDAFLAFTGRSLRD</sequence>
<dbReference type="InterPro" id="IPR003593">
    <property type="entry name" value="AAA+_ATPase"/>
</dbReference>
<dbReference type="PROSITE" id="PS00211">
    <property type="entry name" value="ABC_TRANSPORTER_1"/>
    <property type="match status" value="1"/>
</dbReference>
<dbReference type="Proteomes" id="UP000269591">
    <property type="component" value="Unassembled WGS sequence"/>
</dbReference>
<comment type="similarity">
    <text evidence="2">Belongs to the ABC transporter superfamily.</text>
</comment>
<keyword evidence="3" id="KW-0813">Transport</keyword>